<evidence type="ECO:0000256" key="5">
    <source>
        <dbReference type="SAM" id="Phobius"/>
    </source>
</evidence>
<dbReference type="AlphaFoldDB" id="A0A9D5HFK0"/>
<dbReference type="GO" id="GO:0016020">
    <property type="term" value="C:membrane"/>
    <property type="evidence" value="ECO:0007669"/>
    <property type="project" value="UniProtKB-SubCell"/>
</dbReference>
<dbReference type="OrthoDB" id="1542002at2759"/>
<evidence type="ECO:0000313" key="7">
    <source>
        <dbReference type="Proteomes" id="UP001085076"/>
    </source>
</evidence>
<dbReference type="Proteomes" id="UP001085076">
    <property type="component" value="Miscellaneous, Linkage group lg04"/>
</dbReference>
<reference evidence="6" key="2">
    <citation type="journal article" date="2022" name="Hortic Res">
        <title>The genome of Dioscorea zingiberensis sheds light on the biosynthesis, origin and evolution of the medicinally important diosgenin saponins.</title>
        <authorList>
            <person name="Li Y."/>
            <person name="Tan C."/>
            <person name="Li Z."/>
            <person name="Guo J."/>
            <person name="Li S."/>
            <person name="Chen X."/>
            <person name="Wang C."/>
            <person name="Dai X."/>
            <person name="Yang H."/>
            <person name="Song W."/>
            <person name="Hou L."/>
            <person name="Xu J."/>
            <person name="Tong Z."/>
            <person name="Xu A."/>
            <person name="Yuan X."/>
            <person name="Wang W."/>
            <person name="Yang Q."/>
            <person name="Chen L."/>
            <person name="Sun Z."/>
            <person name="Wang K."/>
            <person name="Pan B."/>
            <person name="Chen J."/>
            <person name="Bao Y."/>
            <person name="Liu F."/>
            <person name="Qi X."/>
            <person name="Gang D.R."/>
            <person name="Wen J."/>
            <person name="Li J."/>
        </authorList>
    </citation>
    <scope>NUCLEOTIDE SEQUENCE</scope>
    <source>
        <strain evidence="6">Dzin_1.0</strain>
    </source>
</reference>
<feature type="transmembrane region" description="Helical" evidence="5">
    <location>
        <begin position="142"/>
        <end position="164"/>
    </location>
</feature>
<comment type="caution">
    <text evidence="6">The sequence shown here is derived from an EMBL/GenBank/DDBJ whole genome shotgun (WGS) entry which is preliminary data.</text>
</comment>
<comment type="subcellular location">
    <subcellularLocation>
        <location evidence="1">Membrane</location>
        <topology evidence="1">Multi-pass membrane protein</topology>
    </subcellularLocation>
</comment>
<dbReference type="InterPro" id="IPR018499">
    <property type="entry name" value="Tetraspanin/Peripherin"/>
</dbReference>
<protein>
    <recommendedName>
        <fullName evidence="8">Tetraspanin-19</fullName>
    </recommendedName>
</protein>
<evidence type="ECO:0000313" key="6">
    <source>
        <dbReference type="EMBL" id="KAJ0974357.1"/>
    </source>
</evidence>
<keyword evidence="4 5" id="KW-0472">Membrane</keyword>
<sequence>MGRWVRSFVQAMLKVVNSVIGMVGMGMILYALWMIRAWYKQISGFRAPSAPDSSPWFMYSCLVLGISLCLITCSGHIAAETANGPCLSCYTVFVSILVLLEAAITADVFLNKNWEEDFPQDSTGRLNEFKNFVSSNPDMSKWIGLSIIGAQALSIFLALVLRALGPDHGTYYESDDDVEPARLPLLRNQAQQQTLYVPDSPPSLKNSYWNGGNR</sequence>
<evidence type="ECO:0000256" key="3">
    <source>
        <dbReference type="ARBA" id="ARBA00022989"/>
    </source>
</evidence>
<reference evidence="6" key="1">
    <citation type="submission" date="2021-03" db="EMBL/GenBank/DDBJ databases">
        <authorList>
            <person name="Li Z."/>
            <person name="Yang C."/>
        </authorList>
    </citation>
    <scope>NUCLEOTIDE SEQUENCE</scope>
    <source>
        <strain evidence="6">Dzin_1.0</strain>
        <tissue evidence="6">Leaf</tissue>
    </source>
</reference>
<feature type="transmembrane region" description="Helical" evidence="5">
    <location>
        <begin position="12"/>
        <end position="36"/>
    </location>
</feature>
<feature type="transmembrane region" description="Helical" evidence="5">
    <location>
        <begin position="56"/>
        <end position="78"/>
    </location>
</feature>
<feature type="transmembrane region" description="Helical" evidence="5">
    <location>
        <begin position="90"/>
        <end position="110"/>
    </location>
</feature>
<organism evidence="6 7">
    <name type="scientific">Dioscorea zingiberensis</name>
    <dbReference type="NCBI Taxonomy" id="325984"/>
    <lineage>
        <taxon>Eukaryota</taxon>
        <taxon>Viridiplantae</taxon>
        <taxon>Streptophyta</taxon>
        <taxon>Embryophyta</taxon>
        <taxon>Tracheophyta</taxon>
        <taxon>Spermatophyta</taxon>
        <taxon>Magnoliopsida</taxon>
        <taxon>Liliopsida</taxon>
        <taxon>Dioscoreales</taxon>
        <taxon>Dioscoreaceae</taxon>
        <taxon>Dioscorea</taxon>
    </lineage>
</organism>
<dbReference type="Pfam" id="PF00335">
    <property type="entry name" value="Tetraspanin"/>
    <property type="match status" value="1"/>
</dbReference>
<evidence type="ECO:0000256" key="2">
    <source>
        <dbReference type="ARBA" id="ARBA00022692"/>
    </source>
</evidence>
<evidence type="ECO:0000256" key="1">
    <source>
        <dbReference type="ARBA" id="ARBA00004141"/>
    </source>
</evidence>
<keyword evidence="7" id="KW-1185">Reference proteome</keyword>
<evidence type="ECO:0000256" key="4">
    <source>
        <dbReference type="ARBA" id="ARBA00023136"/>
    </source>
</evidence>
<evidence type="ECO:0008006" key="8">
    <source>
        <dbReference type="Google" id="ProtNLM"/>
    </source>
</evidence>
<proteinExistence type="predicted"/>
<dbReference type="EMBL" id="JAGGNH010000004">
    <property type="protein sequence ID" value="KAJ0974357.1"/>
    <property type="molecule type" value="Genomic_DNA"/>
</dbReference>
<gene>
    <name evidence="6" type="ORF">J5N97_016322</name>
</gene>
<keyword evidence="3 5" id="KW-1133">Transmembrane helix</keyword>
<keyword evidence="2 5" id="KW-0812">Transmembrane</keyword>
<accession>A0A9D5HFK0</accession>
<name>A0A9D5HFK0_9LILI</name>